<keyword evidence="10 11" id="KW-0472">Membrane</keyword>
<dbReference type="SUPFAM" id="SSF47384">
    <property type="entry name" value="Homodimeric domain of signal transducing histidine kinase"/>
    <property type="match status" value="1"/>
</dbReference>
<dbReference type="Proteomes" id="UP000231655">
    <property type="component" value="Unassembled WGS sequence"/>
</dbReference>
<dbReference type="InterPro" id="IPR003660">
    <property type="entry name" value="HAMP_dom"/>
</dbReference>
<evidence type="ECO:0000256" key="2">
    <source>
        <dbReference type="ARBA" id="ARBA00004370"/>
    </source>
</evidence>
<evidence type="ECO:0000313" key="15">
    <source>
        <dbReference type="Proteomes" id="UP000231655"/>
    </source>
</evidence>
<evidence type="ECO:0000256" key="5">
    <source>
        <dbReference type="ARBA" id="ARBA00022679"/>
    </source>
</evidence>
<dbReference type="Pfam" id="PF08521">
    <property type="entry name" value="2CSK_N"/>
    <property type="match status" value="1"/>
</dbReference>
<dbReference type="CDD" id="cd00075">
    <property type="entry name" value="HATPase"/>
    <property type="match status" value="1"/>
</dbReference>
<dbReference type="InterPro" id="IPR003594">
    <property type="entry name" value="HATPase_dom"/>
</dbReference>
<evidence type="ECO:0000256" key="8">
    <source>
        <dbReference type="ARBA" id="ARBA00022989"/>
    </source>
</evidence>
<evidence type="ECO:0000256" key="3">
    <source>
        <dbReference type="ARBA" id="ARBA00012438"/>
    </source>
</evidence>
<dbReference type="PROSITE" id="PS50885">
    <property type="entry name" value="HAMP"/>
    <property type="match status" value="1"/>
</dbReference>
<evidence type="ECO:0000259" key="13">
    <source>
        <dbReference type="PROSITE" id="PS50885"/>
    </source>
</evidence>
<feature type="transmembrane region" description="Helical" evidence="11">
    <location>
        <begin position="172"/>
        <end position="195"/>
    </location>
</feature>
<proteinExistence type="predicted"/>
<comment type="catalytic activity">
    <reaction evidence="1">
        <text>ATP + protein L-histidine = ADP + protein N-phospho-L-histidine.</text>
        <dbReference type="EC" id="2.7.13.3"/>
    </reaction>
</comment>
<feature type="domain" description="Histidine kinase" evidence="12">
    <location>
        <begin position="251"/>
        <end position="463"/>
    </location>
</feature>
<evidence type="ECO:0000256" key="7">
    <source>
        <dbReference type="ARBA" id="ARBA00022777"/>
    </source>
</evidence>
<feature type="domain" description="HAMP" evidence="13">
    <location>
        <begin position="192"/>
        <end position="243"/>
    </location>
</feature>
<keyword evidence="5" id="KW-0808">Transferase</keyword>
<protein>
    <recommendedName>
        <fullName evidence="3">histidine kinase</fullName>
        <ecNumber evidence="3">2.7.13.3</ecNumber>
    </recommendedName>
</protein>
<reference evidence="14 15" key="1">
    <citation type="submission" date="2017-09" db="EMBL/GenBank/DDBJ databases">
        <authorList>
            <person name="Ehlers B."/>
            <person name="Leendertz F.H."/>
        </authorList>
    </citation>
    <scope>NUCLEOTIDE SEQUENCE [LARGE SCALE GENOMIC DNA]</scope>
    <source>
        <strain evidence="14 15">CGMCC 1.12662</strain>
    </source>
</reference>
<dbReference type="InterPro" id="IPR036097">
    <property type="entry name" value="HisK_dim/P_sf"/>
</dbReference>
<evidence type="ECO:0000313" key="14">
    <source>
        <dbReference type="EMBL" id="SNY58748.1"/>
    </source>
</evidence>
<dbReference type="SMART" id="SM00387">
    <property type="entry name" value="HATPase_c"/>
    <property type="match status" value="1"/>
</dbReference>
<dbReference type="GO" id="GO:0005886">
    <property type="term" value="C:plasma membrane"/>
    <property type="evidence" value="ECO:0007669"/>
    <property type="project" value="TreeGrafter"/>
</dbReference>
<keyword evidence="6 11" id="KW-0812">Transmembrane</keyword>
<evidence type="ECO:0000256" key="10">
    <source>
        <dbReference type="ARBA" id="ARBA00023136"/>
    </source>
</evidence>
<dbReference type="Gene3D" id="3.30.565.10">
    <property type="entry name" value="Histidine kinase-like ATPase, C-terminal domain"/>
    <property type="match status" value="1"/>
</dbReference>
<dbReference type="InterPro" id="IPR003661">
    <property type="entry name" value="HisK_dim/P_dom"/>
</dbReference>
<dbReference type="GO" id="GO:0000155">
    <property type="term" value="F:phosphorelay sensor kinase activity"/>
    <property type="evidence" value="ECO:0007669"/>
    <property type="project" value="InterPro"/>
</dbReference>
<keyword evidence="4" id="KW-0597">Phosphoprotein</keyword>
<evidence type="ECO:0000256" key="9">
    <source>
        <dbReference type="ARBA" id="ARBA00023012"/>
    </source>
</evidence>
<dbReference type="SUPFAM" id="SSF55874">
    <property type="entry name" value="ATPase domain of HSP90 chaperone/DNA topoisomerase II/histidine kinase"/>
    <property type="match status" value="1"/>
</dbReference>
<dbReference type="PROSITE" id="PS50109">
    <property type="entry name" value="HIS_KIN"/>
    <property type="match status" value="1"/>
</dbReference>
<dbReference type="Pfam" id="PF00512">
    <property type="entry name" value="HisKA"/>
    <property type="match status" value="1"/>
</dbReference>
<evidence type="ECO:0000256" key="6">
    <source>
        <dbReference type="ARBA" id="ARBA00022692"/>
    </source>
</evidence>
<dbReference type="PANTHER" id="PTHR45436">
    <property type="entry name" value="SENSOR HISTIDINE KINASE YKOH"/>
    <property type="match status" value="1"/>
</dbReference>
<feature type="transmembrane region" description="Helical" evidence="11">
    <location>
        <begin position="20"/>
        <end position="42"/>
    </location>
</feature>
<dbReference type="Pfam" id="PF02518">
    <property type="entry name" value="HATPase_c"/>
    <property type="match status" value="1"/>
</dbReference>
<name>A0A285JEQ8_9RHOB</name>
<comment type="subcellular location">
    <subcellularLocation>
        <location evidence="2">Membrane</location>
    </subcellularLocation>
</comment>
<dbReference type="EC" id="2.7.13.3" evidence="3"/>
<evidence type="ECO:0000256" key="11">
    <source>
        <dbReference type="SAM" id="Phobius"/>
    </source>
</evidence>
<dbReference type="Gene3D" id="1.10.287.130">
    <property type="match status" value="1"/>
</dbReference>
<sequence>MSLTPMAELRPTLSLGARLVAGLGALLAIGGVVLALAAFAYGRTAAREAFDRLLVGAANDIASAISIREGQVVVDLPASAFQLLALAPEDRVAYRVSGPGGKLLTGYEDLPDPPSRGGGPAFYDAAFLGEPARYIVVSRRFAERSFSGRVEVVVGQTLRARNDLARDITGKALVVLAIGGLAMLLLALLIVRGALGPLDRLAARLEARDPQDLTPLDGRVPREVLPMVQGINGFMGRLDRQFGTMRRLISDTAHQLRNPVAALRAQADLARDEPDPERQRLLVARIHARTVGLGHLLDQMLSRAMVVHRGDSARRAVLDLRDIALAAVEAGDPQLIAEGASVALEIEEDPVPVRGDELSLTEAAKNLLSNALKHGQAPVRVGVSQQGREARLWVEDAGPGPSAEVRARLGERFVAGAAQGGGSGSGLGLSIAGAVAEAFGGRLEMTGGEGAPFRMALVLEVAE</sequence>
<dbReference type="EMBL" id="OBEA01000008">
    <property type="protein sequence ID" value="SNY58748.1"/>
    <property type="molecule type" value="Genomic_DNA"/>
</dbReference>
<evidence type="ECO:0000256" key="1">
    <source>
        <dbReference type="ARBA" id="ARBA00000085"/>
    </source>
</evidence>
<dbReference type="InterPro" id="IPR005467">
    <property type="entry name" value="His_kinase_dom"/>
</dbReference>
<accession>A0A285JEQ8</accession>
<keyword evidence="8 11" id="KW-1133">Transmembrane helix</keyword>
<dbReference type="InterPro" id="IPR013727">
    <property type="entry name" value="2CSK_N"/>
</dbReference>
<organism evidence="14 15">
    <name type="scientific">Pseudooceanicola antarcticus</name>
    <dbReference type="NCBI Taxonomy" id="1247613"/>
    <lineage>
        <taxon>Bacteria</taxon>
        <taxon>Pseudomonadati</taxon>
        <taxon>Pseudomonadota</taxon>
        <taxon>Alphaproteobacteria</taxon>
        <taxon>Rhodobacterales</taxon>
        <taxon>Paracoccaceae</taxon>
        <taxon>Pseudooceanicola</taxon>
    </lineage>
</organism>
<dbReference type="CDD" id="cd00082">
    <property type="entry name" value="HisKA"/>
    <property type="match status" value="1"/>
</dbReference>
<dbReference type="AlphaFoldDB" id="A0A285JEQ8"/>
<gene>
    <name evidence="14" type="ORF">SAMN06297129_3603</name>
</gene>
<evidence type="ECO:0000256" key="4">
    <source>
        <dbReference type="ARBA" id="ARBA00022553"/>
    </source>
</evidence>
<dbReference type="InterPro" id="IPR036890">
    <property type="entry name" value="HATPase_C_sf"/>
</dbReference>
<keyword evidence="7 14" id="KW-0418">Kinase</keyword>
<dbReference type="PANTHER" id="PTHR45436:SF1">
    <property type="entry name" value="SENSOR PROTEIN QSEC"/>
    <property type="match status" value="1"/>
</dbReference>
<evidence type="ECO:0000259" key="12">
    <source>
        <dbReference type="PROSITE" id="PS50109"/>
    </source>
</evidence>
<dbReference type="InterPro" id="IPR004358">
    <property type="entry name" value="Sig_transdc_His_kin-like_C"/>
</dbReference>
<dbReference type="RefSeq" id="WP_232617684.1">
    <property type="nucleotide sequence ID" value="NZ_OBEA01000008.1"/>
</dbReference>
<keyword evidence="9" id="KW-0902">Two-component regulatory system</keyword>
<dbReference type="SMART" id="SM00388">
    <property type="entry name" value="HisKA"/>
    <property type="match status" value="1"/>
</dbReference>
<dbReference type="PRINTS" id="PR00344">
    <property type="entry name" value="BCTRLSENSOR"/>
</dbReference>
<dbReference type="InterPro" id="IPR050428">
    <property type="entry name" value="TCS_sensor_his_kinase"/>
</dbReference>